<gene>
    <name evidence="13" type="ORF">FCC1311_071142</name>
</gene>
<keyword evidence="9" id="KW-0378">Hydrolase</keyword>
<dbReference type="SUPFAM" id="SSF48225">
    <property type="entry name" value="Seven-hairpin glycosidases"/>
    <property type="match status" value="1"/>
</dbReference>
<feature type="region of interest" description="Disordered" evidence="10">
    <location>
        <begin position="269"/>
        <end position="307"/>
    </location>
</feature>
<feature type="active site" evidence="7">
    <location>
        <position position="656"/>
    </location>
</feature>
<keyword evidence="8" id="KW-0479">Metal-binding</keyword>
<feature type="compositionally biased region" description="Acidic residues" evidence="10">
    <location>
        <begin position="866"/>
        <end position="878"/>
    </location>
</feature>
<dbReference type="InterPro" id="IPR044865">
    <property type="entry name" value="MRH_dom"/>
</dbReference>
<comment type="cofactor">
    <cofactor evidence="8">
        <name>Ca(2+)</name>
        <dbReference type="ChEBI" id="CHEBI:29108"/>
    </cofactor>
</comment>
<dbReference type="PANTHER" id="PTHR45679:SF6">
    <property type="entry name" value="ER DEGRADATION-ENHANCING ALPHA-MANNOSIDASE-LIKE PROTEIN 2"/>
    <property type="match status" value="1"/>
</dbReference>
<dbReference type="SUPFAM" id="SSF52025">
    <property type="entry name" value="PA domain"/>
    <property type="match status" value="1"/>
</dbReference>
<dbReference type="InterPro" id="IPR044674">
    <property type="entry name" value="EDEM1/2/3"/>
</dbReference>
<name>A0A2R5GQI8_9STRA</name>
<dbReference type="GO" id="GO:0005509">
    <property type="term" value="F:calcium ion binding"/>
    <property type="evidence" value="ECO:0007669"/>
    <property type="project" value="InterPro"/>
</dbReference>
<dbReference type="PROSITE" id="PS51914">
    <property type="entry name" value="MRH"/>
    <property type="match status" value="1"/>
</dbReference>
<dbReference type="InterPro" id="IPR046450">
    <property type="entry name" value="PA_dom_sf"/>
</dbReference>
<evidence type="ECO:0000313" key="13">
    <source>
        <dbReference type="EMBL" id="GBG30893.1"/>
    </source>
</evidence>
<feature type="compositionally biased region" description="Acidic residues" evidence="10">
    <location>
        <begin position="1152"/>
        <end position="1164"/>
    </location>
</feature>
<dbReference type="PRINTS" id="PR00747">
    <property type="entry name" value="GLYHDRLASE47"/>
</dbReference>
<accession>A0A2R5GQI8</accession>
<evidence type="ECO:0000259" key="12">
    <source>
        <dbReference type="PROSITE" id="PS51914"/>
    </source>
</evidence>
<keyword evidence="6" id="KW-0325">Glycoprotein</keyword>
<dbReference type="GO" id="GO:1904380">
    <property type="term" value="P:endoplasmic reticulum mannose trimming"/>
    <property type="evidence" value="ECO:0007669"/>
    <property type="project" value="InterPro"/>
</dbReference>
<dbReference type="GO" id="GO:0004571">
    <property type="term" value="F:mannosyl-oligosaccharide 1,2-alpha-mannosidase activity"/>
    <property type="evidence" value="ECO:0007669"/>
    <property type="project" value="InterPro"/>
</dbReference>
<evidence type="ECO:0000256" key="11">
    <source>
        <dbReference type="SAM" id="SignalP"/>
    </source>
</evidence>
<dbReference type="InterPro" id="IPR012341">
    <property type="entry name" value="6hp_glycosidase-like_sf"/>
</dbReference>
<reference evidence="13 14" key="1">
    <citation type="submission" date="2017-12" db="EMBL/GenBank/DDBJ databases">
        <title>Sequencing, de novo assembly and annotation of complete genome of a new Thraustochytrid species, strain FCC1311.</title>
        <authorList>
            <person name="Sedici K."/>
            <person name="Godart F."/>
            <person name="Aiese Cigliano R."/>
            <person name="Sanseverino W."/>
            <person name="Barakat M."/>
            <person name="Ortet P."/>
            <person name="Marechal E."/>
            <person name="Cagnac O."/>
            <person name="Amato A."/>
        </authorList>
    </citation>
    <scope>NUCLEOTIDE SEQUENCE [LARGE SCALE GENOMIC DNA]</scope>
</reference>
<feature type="domain" description="MRH" evidence="12">
    <location>
        <begin position="66"/>
        <end position="205"/>
    </location>
</feature>
<feature type="compositionally biased region" description="Basic residues" evidence="10">
    <location>
        <begin position="296"/>
        <end position="306"/>
    </location>
</feature>
<comment type="caution">
    <text evidence="13">The sequence shown here is derived from an EMBL/GenBank/DDBJ whole genome shotgun (WGS) entry which is preliminary data.</text>
</comment>
<evidence type="ECO:0000313" key="14">
    <source>
        <dbReference type="Proteomes" id="UP000241890"/>
    </source>
</evidence>
<dbReference type="GO" id="GO:0016020">
    <property type="term" value="C:membrane"/>
    <property type="evidence" value="ECO:0007669"/>
    <property type="project" value="InterPro"/>
</dbReference>
<dbReference type="Gene3D" id="2.70.130.10">
    <property type="entry name" value="Mannose-6-phosphate receptor binding domain"/>
    <property type="match status" value="1"/>
</dbReference>
<evidence type="ECO:0000256" key="1">
    <source>
        <dbReference type="ARBA" id="ARBA00004240"/>
    </source>
</evidence>
<proteinExistence type="inferred from homology"/>
<dbReference type="Gene3D" id="1.50.10.10">
    <property type="match status" value="1"/>
</dbReference>
<dbReference type="PANTHER" id="PTHR45679">
    <property type="entry name" value="ER DEGRADATION-ENHANCING ALPHA-MANNOSIDASE-LIKE PROTEIN 2"/>
    <property type="match status" value="1"/>
</dbReference>
<evidence type="ECO:0000256" key="6">
    <source>
        <dbReference type="ARBA" id="ARBA00023180"/>
    </source>
</evidence>
<feature type="region of interest" description="Disordered" evidence="10">
    <location>
        <begin position="842"/>
        <end position="896"/>
    </location>
</feature>
<evidence type="ECO:0000256" key="9">
    <source>
        <dbReference type="RuleBase" id="RU361193"/>
    </source>
</evidence>
<dbReference type="GO" id="GO:0005975">
    <property type="term" value="P:carbohydrate metabolic process"/>
    <property type="evidence" value="ECO:0007669"/>
    <property type="project" value="InterPro"/>
</dbReference>
<feature type="binding site" evidence="8">
    <location>
        <position position="743"/>
    </location>
    <ligand>
        <name>Ca(2+)</name>
        <dbReference type="ChEBI" id="CHEBI:29108"/>
    </ligand>
</feature>
<evidence type="ECO:0000256" key="3">
    <source>
        <dbReference type="ARBA" id="ARBA00022729"/>
    </source>
</evidence>
<keyword evidence="3 11" id="KW-0732">Signal</keyword>
<evidence type="ECO:0000256" key="2">
    <source>
        <dbReference type="ARBA" id="ARBA00007658"/>
    </source>
</evidence>
<comment type="subcellular location">
    <subcellularLocation>
        <location evidence="1">Endoplasmic reticulum</location>
    </subcellularLocation>
</comment>
<dbReference type="InterPro" id="IPR036026">
    <property type="entry name" value="Seven-hairpin_glycosidases"/>
</dbReference>
<dbReference type="GO" id="GO:0044322">
    <property type="term" value="C:endoplasmic reticulum quality control compartment"/>
    <property type="evidence" value="ECO:0007669"/>
    <property type="project" value="GOC"/>
</dbReference>
<dbReference type="InterPro" id="IPR001382">
    <property type="entry name" value="Glyco_hydro_47"/>
</dbReference>
<dbReference type="InParanoid" id="A0A2R5GQI8"/>
<keyword evidence="4" id="KW-0256">Endoplasmic reticulum</keyword>
<evidence type="ECO:0000256" key="8">
    <source>
        <dbReference type="PIRSR" id="PIRSR601382-2"/>
    </source>
</evidence>
<feature type="chain" id="PRO_5015329333" description="alpha-1,2-Mannosidase" evidence="11">
    <location>
        <begin position="38"/>
        <end position="1252"/>
    </location>
</feature>
<dbReference type="Pfam" id="PF07915">
    <property type="entry name" value="PRKCSH"/>
    <property type="match status" value="1"/>
</dbReference>
<feature type="active site" description="Proton donor" evidence="7">
    <location>
        <position position="400"/>
    </location>
</feature>
<dbReference type="Pfam" id="PF01532">
    <property type="entry name" value="Glyco_hydro_47"/>
    <property type="match status" value="1"/>
</dbReference>
<dbReference type="InterPro" id="IPR009011">
    <property type="entry name" value="Man6P_isomerase_rcpt-bd_dom_sf"/>
</dbReference>
<feature type="active site" evidence="7">
    <location>
        <position position="539"/>
    </location>
</feature>
<keyword evidence="14" id="KW-1185">Reference proteome</keyword>
<dbReference type="Proteomes" id="UP000241890">
    <property type="component" value="Unassembled WGS sequence"/>
</dbReference>
<dbReference type="Gene3D" id="3.50.30.30">
    <property type="match status" value="1"/>
</dbReference>
<protein>
    <recommendedName>
        <fullName evidence="9">alpha-1,2-Mannosidase</fullName>
        <ecNumber evidence="9">3.2.1.-</ecNumber>
    </recommendedName>
</protein>
<keyword evidence="8" id="KW-0106">Calcium</keyword>
<keyword evidence="5" id="KW-1015">Disulfide bond</keyword>
<evidence type="ECO:0000256" key="10">
    <source>
        <dbReference type="SAM" id="MobiDB-lite"/>
    </source>
</evidence>
<evidence type="ECO:0000256" key="7">
    <source>
        <dbReference type="PIRSR" id="PIRSR601382-1"/>
    </source>
</evidence>
<dbReference type="EMBL" id="BEYU01000084">
    <property type="protein sequence ID" value="GBG30893.1"/>
    <property type="molecule type" value="Genomic_DNA"/>
</dbReference>
<dbReference type="Pfam" id="PF02225">
    <property type="entry name" value="PA"/>
    <property type="match status" value="1"/>
</dbReference>
<evidence type="ECO:0000256" key="4">
    <source>
        <dbReference type="ARBA" id="ARBA00022824"/>
    </source>
</evidence>
<dbReference type="InterPro" id="IPR003137">
    <property type="entry name" value="PA_domain"/>
</dbReference>
<feature type="region of interest" description="Disordered" evidence="10">
    <location>
        <begin position="1136"/>
        <end position="1176"/>
    </location>
</feature>
<feature type="active site" description="Proton donor" evidence="7">
    <location>
        <position position="633"/>
    </location>
</feature>
<comment type="similarity">
    <text evidence="2 9">Belongs to the glycosyl hydrolase 47 family.</text>
</comment>
<evidence type="ECO:0000256" key="5">
    <source>
        <dbReference type="ARBA" id="ARBA00023157"/>
    </source>
</evidence>
<dbReference type="InterPro" id="IPR012913">
    <property type="entry name" value="OS9-like_dom"/>
</dbReference>
<dbReference type="OrthoDB" id="8118055at2759"/>
<organism evidence="13 14">
    <name type="scientific">Hondaea fermentalgiana</name>
    <dbReference type="NCBI Taxonomy" id="2315210"/>
    <lineage>
        <taxon>Eukaryota</taxon>
        <taxon>Sar</taxon>
        <taxon>Stramenopiles</taxon>
        <taxon>Bigyra</taxon>
        <taxon>Labyrinthulomycetes</taxon>
        <taxon>Thraustochytrida</taxon>
        <taxon>Thraustochytriidae</taxon>
        <taxon>Hondaea</taxon>
    </lineage>
</organism>
<feature type="signal peptide" evidence="11">
    <location>
        <begin position="1"/>
        <end position="37"/>
    </location>
</feature>
<sequence>MAGPARLPGPAVLARLAAAVLAAAVLLQLAATTAARAETEDAGDPRAAVGQVVAARVEDLLRPLEGVCVESSGSGWWQYAWCHGNEVRQFHMESRTGPRSVDWSAGTLAANGGEPTLGGWKNNRPTYIAYKFEGGQPCEQAGTKRSTIVRIRCCGRHAAQAKHMDEDLAAAPSIPTSELAHILTVSEVSTCAYAMSVCSPIGCMLPRLWEEESQECSVLDDRENEGTAEGAKRKDRWTIRRESNDNDEEKKISDDDYGVDIDNLGTVQSTTKSRSEAGGIGGIQEKQATQGASPGHQKRNAGNKRMHISETERINLREQVRGMFYHGYNAYMENAFPLDELKPLSCRGERFGLTAGNMLTLIDSLDMLAIVGNYTEFARAVRVVSSHADFDLDQTVSVFETTIRILGGLLSAHLLASDPDLAIMPDYDGDLLRLARDLGDRLLPAFETTTSIPYGTVNLRHGVPRGETTEACTAAAGSLSLEFGLLSVLTDDARYGVAARDALKAIFDHRSKLDLVGRHIDVQTGRWTEPTAGIGSNIDSLYEYYIKHYIAFGDEEAFVMFQKLYAAAVRRLRVGDTWYIEVNMHRGSTLRRQFNNLQAFWPGMQTLVGDAEAASRTINAFLRVWNEFGFTPEDFGIDRWEPLVGGTRRGYPLRPELAESVFYMSTTTQDPAWLVAGRDMVRGLEQACFVECGYASIKDIKTERLHDTMPSFFLSELLKYLYLLFDEESPFREDNGANYVFSTEAHLIPVRADFQRKAREMGFAFSRKPRSNSARAALREQVKGLWGVPSLTDEAMSSEWMCPAIDRNDQDSSQVSSYYGANPALRKPRRFGYLSKAAKRASRLASGEDAGGSARRSSSEQRDGVDVDIDAADDDNDDTDHGREELGFAGEEEDADAEDFANVQTVRLGPEEDAVYEVQPLQAGFHLYHEFSNSAVTISSLETDLAAIEVMEGEPMHSSFLYVNQKKPGFALRCSIEISTGPGPTCAPRPSPWSTMEHARAPLSRLQAPTACSFSEFGPGAVPQVVEGSVVLAVEPEGCSAAAYPPELVANRVVLVRRGTCMFEQKALFAEKAGALALLIAQNKDEEGLFYMVGMAQDHLFGKAMAALFSSTRAKLPTFMLSKRDGEILYHRIRQQAGRRRNTKQQDRALEEYDDEDVDVDGNDAPESNSDAAKDADDVVHVRIETSRTRLETSGYPWAVWTGQELIGMVLDSWGFSVTKSSPNAWTISLIHQPLASPNAGQVDPLSNSKLL</sequence>
<keyword evidence="9" id="KW-0326">Glycosidase</keyword>
<dbReference type="EC" id="3.2.1.-" evidence="9"/>
<dbReference type="AlphaFoldDB" id="A0A2R5GQI8"/>